<name>A0A5K7SAR2_9BACT</name>
<keyword evidence="2" id="KW-1185">Reference proteome</keyword>
<evidence type="ECO:0000313" key="1">
    <source>
        <dbReference type="EMBL" id="BBE18652.1"/>
    </source>
</evidence>
<organism evidence="1 2">
    <name type="scientific">Aquipluma nitroreducens</name>
    <dbReference type="NCBI Taxonomy" id="2010828"/>
    <lineage>
        <taxon>Bacteria</taxon>
        <taxon>Pseudomonadati</taxon>
        <taxon>Bacteroidota</taxon>
        <taxon>Bacteroidia</taxon>
        <taxon>Marinilabiliales</taxon>
        <taxon>Prolixibacteraceae</taxon>
        <taxon>Aquipluma</taxon>
    </lineage>
</organism>
<dbReference type="EMBL" id="AP018694">
    <property type="protein sequence ID" value="BBE18652.1"/>
    <property type="molecule type" value="Genomic_DNA"/>
</dbReference>
<dbReference type="AlphaFoldDB" id="A0A5K7SAR2"/>
<dbReference type="RefSeq" id="WP_318346968.1">
    <property type="nucleotide sequence ID" value="NZ_AP018694.1"/>
</dbReference>
<accession>A0A5K7SAR2</accession>
<gene>
    <name evidence="1" type="ORF">AQPE_2815</name>
</gene>
<protein>
    <submittedName>
        <fullName evidence="1">Uncharacterized protein</fullName>
    </submittedName>
</protein>
<dbReference type="KEGG" id="anf:AQPE_2815"/>
<reference evidence="1" key="1">
    <citation type="journal article" date="2020" name="Int. J. Syst. Evol. Microbiol.">
        <title>Aquipluma nitroreducens gen. nov. sp. nov., a novel facultatively anaerobic bacterium isolated from a freshwater lake.</title>
        <authorList>
            <person name="Watanabe M."/>
            <person name="Kojima H."/>
            <person name="Fukui M."/>
        </authorList>
    </citation>
    <scope>NUCLEOTIDE SEQUENCE</scope>
    <source>
        <strain evidence="1">MeG22</strain>
    </source>
</reference>
<evidence type="ECO:0000313" key="2">
    <source>
        <dbReference type="Proteomes" id="UP001193389"/>
    </source>
</evidence>
<sequence length="186" mass="22439">MKIVRIFDPEDCLLSVRFEQELYDEFARLFEEWVDIEYLEEFFTLNEADLKRPFWKGVSIEEAILKTVEEASKLRQHFIKLSENKNDDRIEAFRKLFRPLNKTPDRIFYLEKKKAYGLKERGWLRIYALKVDDDMYLITGGTIKLTDNMEERDHTRKELQKIETVRLFLKNQGIIDEDGMVELFEL</sequence>
<dbReference type="Proteomes" id="UP001193389">
    <property type="component" value="Chromosome"/>
</dbReference>
<proteinExistence type="predicted"/>